<organism evidence="2 3">
    <name type="scientific">Rhodotorula graminis (strain WP1)</name>
    <dbReference type="NCBI Taxonomy" id="578459"/>
    <lineage>
        <taxon>Eukaryota</taxon>
        <taxon>Fungi</taxon>
        <taxon>Dikarya</taxon>
        <taxon>Basidiomycota</taxon>
        <taxon>Pucciniomycotina</taxon>
        <taxon>Microbotryomycetes</taxon>
        <taxon>Sporidiobolales</taxon>
        <taxon>Sporidiobolaceae</taxon>
        <taxon>Rhodotorula</taxon>
    </lineage>
</organism>
<proteinExistence type="predicted"/>
<accession>A0A0P9EGC2</accession>
<dbReference type="RefSeq" id="XP_018268443.1">
    <property type="nucleotide sequence ID" value="XM_018418056.1"/>
</dbReference>
<dbReference type="OMA" id="WIWENDE"/>
<reference evidence="2 3" key="1">
    <citation type="journal article" date="2015" name="Front. Microbiol.">
        <title>Genome sequence of the plant growth promoting endophytic yeast Rhodotorula graminis WP1.</title>
        <authorList>
            <person name="Firrincieli A."/>
            <person name="Otillar R."/>
            <person name="Salamov A."/>
            <person name="Schmutz J."/>
            <person name="Khan Z."/>
            <person name="Redman R.S."/>
            <person name="Fleck N.D."/>
            <person name="Lindquist E."/>
            <person name="Grigoriev I.V."/>
            <person name="Doty S.L."/>
        </authorList>
    </citation>
    <scope>NUCLEOTIDE SEQUENCE [LARGE SCALE GENOMIC DNA]</scope>
    <source>
        <strain evidence="2 3">WP1</strain>
    </source>
</reference>
<dbReference type="Proteomes" id="UP000053890">
    <property type="component" value="Unassembled WGS sequence"/>
</dbReference>
<dbReference type="AlphaFoldDB" id="A0A0P9EGC2"/>
<feature type="compositionally biased region" description="Polar residues" evidence="1">
    <location>
        <begin position="25"/>
        <end position="39"/>
    </location>
</feature>
<dbReference type="EMBL" id="KQ474087">
    <property type="protein sequence ID" value="KPV72394.1"/>
    <property type="molecule type" value="Genomic_DNA"/>
</dbReference>
<evidence type="ECO:0000256" key="1">
    <source>
        <dbReference type="SAM" id="MobiDB-lite"/>
    </source>
</evidence>
<dbReference type="GeneID" id="28978504"/>
<dbReference type="OrthoDB" id="2528783at2759"/>
<feature type="region of interest" description="Disordered" evidence="1">
    <location>
        <begin position="25"/>
        <end position="161"/>
    </location>
</feature>
<gene>
    <name evidence="2" type="ORF">RHOBADRAFT_55863</name>
</gene>
<keyword evidence="3" id="KW-1185">Reference proteome</keyword>
<evidence type="ECO:0000313" key="3">
    <source>
        <dbReference type="Proteomes" id="UP000053890"/>
    </source>
</evidence>
<sequence length="417" mass="46755">MLYPLSFSIDPGRPIESYFPLASTSSANKVQHTEANAQRSPAPREPFVDAANVQHSSRAAPVNPFSSPPVRLRDDHTADPRKRPRERPVHVPVGSVIEIEGPAVSTSSQSAVKSSQVASGKGPERVVASSSRRSTASSVEQQVEQRAPSSRRRSSPVPDLDYALPDTFSSSALKPPLSGLRFPYYMPYLVDEPVEPAWSSTYCTAFVEFACTVAPPPRWSTRPGTLVSEYDAPAIVQEIRTYQPNKALIRDRAPLCTSKAGDTVPFGWHGKLLAMKDVMRWIWDDETLSVEHVAGMILTAPISIHMIIRTFGSMQRFTSVRRIAEEDLTQYLSRVGSPSSRERAALVLLRWFQRPDAPHDRRYRFFVERGGTVRRGPRGEDGWEWWFAPRGPGGIERRESELDEWERDVIRTEGWTS</sequence>
<protein>
    <submittedName>
        <fullName evidence="2">Uncharacterized protein</fullName>
    </submittedName>
</protein>
<feature type="compositionally biased region" description="Basic and acidic residues" evidence="1">
    <location>
        <begin position="71"/>
        <end position="89"/>
    </location>
</feature>
<feature type="compositionally biased region" description="Low complexity" evidence="1">
    <location>
        <begin position="103"/>
        <end position="139"/>
    </location>
</feature>
<evidence type="ECO:0000313" key="2">
    <source>
        <dbReference type="EMBL" id="KPV72394.1"/>
    </source>
</evidence>
<name>A0A0P9EGC2_RHOGW</name>